<keyword evidence="3" id="KW-1185">Reference proteome</keyword>
<evidence type="ECO:0000256" key="1">
    <source>
        <dbReference type="SAM" id="MobiDB-lite"/>
    </source>
</evidence>
<gene>
    <name evidence="2" type="primary">76</name>
    <name evidence="2" type="ORF">HHTV2_76</name>
</gene>
<dbReference type="Proteomes" id="UP000203112">
    <property type="component" value="Segment"/>
</dbReference>
<dbReference type="EMBL" id="KC292024">
    <property type="protein sequence ID" value="AGM11240.1"/>
    <property type="molecule type" value="Genomic_DNA"/>
</dbReference>
<dbReference type="OrthoDB" id="40342at10239"/>
<evidence type="ECO:0000313" key="3">
    <source>
        <dbReference type="Proteomes" id="UP000203112"/>
    </source>
</evidence>
<dbReference type="KEGG" id="vg:16194310"/>
<feature type="region of interest" description="Disordered" evidence="1">
    <location>
        <begin position="71"/>
        <end position="117"/>
    </location>
</feature>
<evidence type="ECO:0000313" key="2">
    <source>
        <dbReference type="EMBL" id="AGM11240.1"/>
    </source>
</evidence>
<reference evidence="2 3" key="1">
    <citation type="submission" date="2012-12" db="EMBL/GenBank/DDBJ databases">
        <authorList>
            <person name="Sencilo A."/>
            <person name="Jacobs-Sera D."/>
            <person name="Russell D.A."/>
            <person name="Ko C."/>
            <person name="Atanasova N."/>
            <person name="Osterlund E."/>
            <person name="Oksanen H.M."/>
            <person name="Bamford D.H."/>
            <person name="Hatfull G.F."/>
            <person name="Roine E."/>
            <person name="Hendrix R.W."/>
        </authorList>
    </citation>
    <scope>NUCLEOTIDE SEQUENCE [LARGE SCALE GENOMIC DNA]</scope>
</reference>
<protein>
    <submittedName>
        <fullName evidence="2">Uncharacterized protein</fullName>
    </submittedName>
</protein>
<feature type="compositionally biased region" description="Basic and acidic residues" evidence="1">
    <location>
        <begin position="75"/>
        <end position="88"/>
    </location>
</feature>
<accession>R4T8M0</accession>
<name>R4T8M0_9CAUD</name>
<dbReference type="RefSeq" id="YP_008060385.1">
    <property type="nucleotide sequence ID" value="NC_021340.1"/>
</dbReference>
<proteinExistence type="predicted"/>
<dbReference type="GeneID" id="16194310"/>
<sequence length="117" mass="12823">MSDEGPKPVLWVSLTSAGRNSPPDAESMAALQDRMEDAFGDDYNIIVADDRVRLATQEDLRDLRDSLDSLLPSDVETREEQRERRQEELGLSTEDVMGGNEDAPGVQEAAGEGEDDG</sequence>
<organism evidence="2 3">
    <name type="scientific">Haloarcula hispanica tailed virus 2</name>
    <dbReference type="NCBI Taxonomy" id="1273751"/>
    <lineage>
        <taxon>Viruses</taxon>
        <taxon>Duplodnaviria</taxon>
        <taxon>Heunggongvirae</taxon>
        <taxon>Uroviricota</taxon>
        <taxon>Caudoviricetes</taxon>
        <taxon>Saparoviridae</taxon>
        <taxon>Halohivirus</taxon>
        <taxon>Halohivirus suolae</taxon>
        <taxon>Halohivirus HHTV2</taxon>
    </lineage>
</organism>